<feature type="compositionally biased region" description="Polar residues" evidence="1">
    <location>
        <begin position="677"/>
        <end position="692"/>
    </location>
</feature>
<evidence type="ECO:0000313" key="2">
    <source>
        <dbReference type="EMBL" id="KAK3208199.1"/>
    </source>
</evidence>
<protein>
    <recommendedName>
        <fullName evidence="4">SET domain-containing protein</fullName>
    </recommendedName>
</protein>
<comment type="caution">
    <text evidence="2">The sequence shown here is derived from an EMBL/GenBank/DDBJ whole genome shotgun (WGS) entry which is preliminary data.</text>
</comment>
<name>A0AAN6LYW1_9PLEO</name>
<dbReference type="AlphaFoldDB" id="A0AAN6LYW1"/>
<sequence>MQFADGNLDMSIQGISPSNWVYWVNHPPAGPPNKANAMFLTIEGPTERFIVLTATKHIYPNTEIFAEYSSDYKGFEGLSADHELWTPDLPDTTEQVLKVGEYVLIKGFVGGLRRTDRMAEVWVGLIAQTYEDDKYGVHWLYHHSHLEAGVRFPECPKGQAPSFEPWELIMSEHTSIVEADKIMTRIEMLERAREPERKVGTWWWDWVLCYDRKYHPTKRKWTNVPVLVSSKTYFKDRVSIDTWDLVLKAKGLTPTSQDQEYQITAQMSNKLTRVRKSKDRQAMTVTKTTRVSKVKSKRLLPLGAPRRMGLRRMSQISETESSTSSGRLPAITRDRIATLRSLSSTISSRDTTPATTPETTRELTPEMTLDTTLDTTLQTMPERTLEATPEATVEMAPGMASETTPVFPPSAEEGAQHEPEVTTTTRKRASPSPSNDQVGYLPYGKRQRTRSYLNVIEILDSEDELDDQWDRELTPRDDRQRDSMPLLQSPTSGDDSEPVTLLNRESVLGDVEDISFPTELPRYISESVHPGEEPIRSVDSVQFIESRRIPSEESVQFIDSRPVHSSNNRLADFDDSDSLHFVDNGPADFDDTDSLYREDVERSQVANSALLRFGDTEPLGDNPVLFNNLVQSEHRSQAPFDSAAPVVTAKSLARASTYADNSTIADGNPLIDRSYPTMGNTSTQSAESSLPTTPLPSVEDPRSFFLPARSHIPHMGSIFALGSLAGRTPPDSARVETKSAPLYSLDGYPGQPQS</sequence>
<feature type="region of interest" description="Disordered" evidence="1">
    <location>
        <begin position="344"/>
        <end position="363"/>
    </location>
</feature>
<evidence type="ECO:0008006" key="4">
    <source>
        <dbReference type="Google" id="ProtNLM"/>
    </source>
</evidence>
<dbReference type="EMBL" id="WVTA01000008">
    <property type="protein sequence ID" value="KAK3208199.1"/>
    <property type="molecule type" value="Genomic_DNA"/>
</dbReference>
<feature type="region of interest" description="Disordered" evidence="1">
    <location>
        <begin position="470"/>
        <end position="500"/>
    </location>
</feature>
<feature type="compositionally biased region" description="Basic and acidic residues" evidence="1">
    <location>
        <begin position="470"/>
        <end position="482"/>
    </location>
</feature>
<gene>
    <name evidence="2" type="ORF">GRF29_96g1779707</name>
</gene>
<dbReference type="Proteomes" id="UP001280581">
    <property type="component" value="Unassembled WGS sequence"/>
</dbReference>
<feature type="region of interest" description="Disordered" evidence="1">
    <location>
        <begin position="663"/>
        <end position="702"/>
    </location>
</feature>
<keyword evidence="3" id="KW-1185">Reference proteome</keyword>
<feature type="region of interest" description="Disordered" evidence="1">
    <location>
        <begin position="722"/>
        <end position="754"/>
    </location>
</feature>
<evidence type="ECO:0000313" key="3">
    <source>
        <dbReference type="Proteomes" id="UP001280581"/>
    </source>
</evidence>
<feature type="compositionally biased region" description="Low complexity" evidence="1">
    <location>
        <begin position="344"/>
        <end position="358"/>
    </location>
</feature>
<reference evidence="2 3" key="1">
    <citation type="submission" date="2021-02" db="EMBL/GenBank/DDBJ databases">
        <title>Genome assembly of Pseudopithomyces chartarum.</title>
        <authorList>
            <person name="Jauregui R."/>
            <person name="Singh J."/>
            <person name="Voisey C."/>
        </authorList>
    </citation>
    <scope>NUCLEOTIDE SEQUENCE [LARGE SCALE GENOMIC DNA]</scope>
    <source>
        <strain evidence="2 3">AGR01</strain>
    </source>
</reference>
<accession>A0AAN6LYW1</accession>
<evidence type="ECO:0000256" key="1">
    <source>
        <dbReference type="SAM" id="MobiDB-lite"/>
    </source>
</evidence>
<proteinExistence type="predicted"/>
<feature type="region of interest" description="Disordered" evidence="1">
    <location>
        <begin position="400"/>
        <end position="443"/>
    </location>
</feature>
<organism evidence="2 3">
    <name type="scientific">Pseudopithomyces chartarum</name>
    <dbReference type="NCBI Taxonomy" id="1892770"/>
    <lineage>
        <taxon>Eukaryota</taxon>
        <taxon>Fungi</taxon>
        <taxon>Dikarya</taxon>
        <taxon>Ascomycota</taxon>
        <taxon>Pezizomycotina</taxon>
        <taxon>Dothideomycetes</taxon>
        <taxon>Pleosporomycetidae</taxon>
        <taxon>Pleosporales</taxon>
        <taxon>Massarineae</taxon>
        <taxon>Didymosphaeriaceae</taxon>
        <taxon>Pseudopithomyces</taxon>
    </lineage>
</organism>